<evidence type="ECO:0000256" key="3">
    <source>
        <dbReference type="RuleBase" id="RU004508"/>
    </source>
</evidence>
<dbReference type="CDD" id="cd00616">
    <property type="entry name" value="AHBA_syn"/>
    <property type="match status" value="1"/>
</dbReference>
<keyword evidence="1 3" id="KW-0663">Pyridoxal phosphate</keyword>
<dbReference type="InterPro" id="IPR015422">
    <property type="entry name" value="PyrdxlP-dep_Trfase_small"/>
</dbReference>
<evidence type="ECO:0000256" key="2">
    <source>
        <dbReference type="ARBA" id="ARBA00037999"/>
    </source>
</evidence>
<dbReference type="PANTHER" id="PTHR30244:SF36">
    <property type="entry name" value="3-OXO-GLUCOSE-6-PHOSPHATE:GLUTAMATE AMINOTRANSFERASE"/>
    <property type="match status" value="1"/>
</dbReference>
<dbReference type="Gene3D" id="3.90.1150.10">
    <property type="entry name" value="Aspartate Aminotransferase, domain 1"/>
    <property type="match status" value="1"/>
</dbReference>
<gene>
    <name evidence="4" type="ORF">LBU54_09730</name>
</gene>
<keyword evidence="4" id="KW-0808">Transferase</keyword>
<evidence type="ECO:0000313" key="4">
    <source>
        <dbReference type="EMBL" id="MCA0132860.1"/>
    </source>
</evidence>
<dbReference type="PIRSF" id="PIRSF000390">
    <property type="entry name" value="PLP_StrS"/>
    <property type="match status" value="1"/>
</dbReference>
<sequence>MIPFLDLHKINARFKNQFHASLDNDISNAQYILGNNVSSFEKEFSDYCGTSYCIGTGNGLDALTLILKGYIEIGRLKIGDKVIVPANTFIATVLSVIHAGLEPIFVEPDPKTYNITADTISPYLTDDIKAIIVVHLYGQLADVSAIKTLIKSKAIFLIEDAAQAHGAYNEDGKAGNLGDASAFSFYPSKNLGALGDGGAITTNDKELNDMVRKLSNYGCTAKYQNALKGYNTRLDGIQASFLSIKLKVLDNDNQRRREIAMRYLKEIANPKLKLPYYSGAKNHVFYAFIVEVKNREAFTQYLNNNKIGWLIHYPIPPHKQEALKEYSTLSLPITERIHQNVISLPISPVMTKEEVNAIIQVLNAY</sequence>
<protein>
    <submittedName>
        <fullName evidence="4">DegT/DnrJ/EryC1/StrS family aminotransferase</fullName>
    </submittedName>
</protein>
<comment type="similarity">
    <text evidence="2 3">Belongs to the DegT/DnrJ/EryC1 family.</text>
</comment>
<dbReference type="InterPro" id="IPR000653">
    <property type="entry name" value="DegT/StrS_aminotransferase"/>
</dbReference>
<dbReference type="Pfam" id="PF01041">
    <property type="entry name" value="DegT_DnrJ_EryC1"/>
    <property type="match status" value="1"/>
</dbReference>
<dbReference type="Gene3D" id="3.40.640.10">
    <property type="entry name" value="Type I PLP-dependent aspartate aminotransferase-like (Major domain)"/>
    <property type="match status" value="1"/>
</dbReference>
<comment type="caution">
    <text evidence="4">The sequence shown here is derived from an EMBL/GenBank/DDBJ whole genome shotgun (WGS) entry which is preliminary data.</text>
</comment>
<name>A0ABS7XS55_9FLAO</name>
<reference evidence="5" key="1">
    <citation type="submission" date="2023-07" db="EMBL/GenBank/DDBJ databases">
        <authorList>
            <person name="Yue Y."/>
        </authorList>
    </citation>
    <scope>NUCLEOTIDE SEQUENCE [LARGE SCALE GENOMIC DNA]</scope>
    <source>
        <strain evidence="5">D23</strain>
    </source>
</reference>
<dbReference type="InterPro" id="IPR015421">
    <property type="entry name" value="PyrdxlP-dep_Trfase_major"/>
</dbReference>
<keyword evidence="4" id="KW-0032">Aminotransferase</keyword>
<dbReference type="SUPFAM" id="SSF53383">
    <property type="entry name" value="PLP-dependent transferases"/>
    <property type="match status" value="1"/>
</dbReference>
<dbReference type="Proteomes" id="UP001198901">
    <property type="component" value="Unassembled WGS sequence"/>
</dbReference>
<organism evidence="4 5">
    <name type="scientific">Winogradskyella alexanderae</name>
    <dbReference type="NCBI Taxonomy" id="2877123"/>
    <lineage>
        <taxon>Bacteria</taxon>
        <taxon>Pseudomonadati</taxon>
        <taxon>Bacteroidota</taxon>
        <taxon>Flavobacteriia</taxon>
        <taxon>Flavobacteriales</taxon>
        <taxon>Flavobacteriaceae</taxon>
        <taxon>Winogradskyella</taxon>
    </lineage>
</organism>
<dbReference type="RefSeq" id="WP_224528799.1">
    <property type="nucleotide sequence ID" value="NZ_JAIUJR010000006.1"/>
</dbReference>
<dbReference type="EMBL" id="JAIUJR010000006">
    <property type="protein sequence ID" value="MCA0132860.1"/>
    <property type="molecule type" value="Genomic_DNA"/>
</dbReference>
<evidence type="ECO:0000256" key="1">
    <source>
        <dbReference type="ARBA" id="ARBA00022898"/>
    </source>
</evidence>
<evidence type="ECO:0000313" key="5">
    <source>
        <dbReference type="Proteomes" id="UP001198901"/>
    </source>
</evidence>
<accession>A0ABS7XS55</accession>
<keyword evidence="5" id="KW-1185">Reference proteome</keyword>
<dbReference type="PANTHER" id="PTHR30244">
    <property type="entry name" value="TRANSAMINASE"/>
    <property type="match status" value="1"/>
</dbReference>
<proteinExistence type="inferred from homology"/>
<dbReference type="GO" id="GO:0008483">
    <property type="term" value="F:transaminase activity"/>
    <property type="evidence" value="ECO:0007669"/>
    <property type="project" value="UniProtKB-KW"/>
</dbReference>
<dbReference type="InterPro" id="IPR015424">
    <property type="entry name" value="PyrdxlP-dep_Trfase"/>
</dbReference>